<proteinExistence type="predicted"/>
<dbReference type="KEGG" id="sap:Sulac_1191"/>
<dbReference type="Proteomes" id="UP000005439">
    <property type="component" value="Chromosome"/>
</dbReference>
<gene>
    <name evidence="1" type="ordered locus">Sulac_1191</name>
</gene>
<dbReference type="EMBL" id="CP003179">
    <property type="protein sequence ID" value="AEW04691.1"/>
    <property type="molecule type" value="Genomic_DNA"/>
</dbReference>
<accession>G8TUP4</accession>
<organism evidence="1 2">
    <name type="scientific">Sulfobacillus acidophilus (strain ATCC 700253 / DSM 10332 / NAL)</name>
    <dbReference type="NCBI Taxonomy" id="679936"/>
    <lineage>
        <taxon>Bacteria</taxon>
        <taxon>Bacillati</taxon>
        <taxon>Bacillota</taxon>
        <taxon>Clostridia</taxon>
        <taxon>Eubacteriales</taxon>
        <taxon>Clostridiales Family XVII. Incertae Sedis</taxon>
        <taxon>Sulfobacillus</taxon>
    </lineage>
</organism>
<protein>
    <submittedName>
        <fullName evidence="1">Uncharacterized protein</fullName>
    </submittedName>
</protein>
<name>G8TUP4_SULAD</name>
<keyword evidence="2" id="KW-1185">Reference proteome</keyword>
<evidence type="ECO:0000313" key="2">
    <source>
        <dbReference type="Proteomes" id="UP000005439"/>
    </source>
</evidence>
<dbReference type="AlphaFoldDB" id="G8TUP4"/>
<dbReference type="STRING" id="679936.Sulac_1191"/>
<sequence length="81" mass="9087">MPPRTLKKSPHDILRHAVEDHCANASTTKRNGIPVCFVYEDQPCRILTGQACPWWTQAVWPALPDAVRQAVPQHPETMSVS</sequence>
<evidence type="ECO:0000313" key="1">
    <source>
        <dbReference type="EMBL" id="AEW04691.1"/>
    </source>
</evidence>
<reference evidence="1 2" key="2">
    <citation type="journal article" date="2012" name="Stand. Genomic Sci.">
        <title>Complete genome sequence of the moderately thermophilic mineral-sulfide-oxidizing firmicute Sulfobacillus acidophilus type strain (NAL(T)).</title>
        <authorList>
            <person name="Anderson I."/>
            <person name="Chertkov O."/>
            <person name="Chen A."/>
            <person name="Saunders E."/>
            <person name="Lapidus A."/>
            <person name="Nolan M."/>
            <person name="Lucas S."/>
            <person name="Hammon N."/>
            <person name="Deshpande S."/>
            <person name="Cheng J.F."/>
            <person name="Han C."/>
            <person name="Tapia R."/>
            <person name="Goodwin L.A."/>
            <person name="Pitluck S."/>
            <person name="Liolios K."/>
            <person name="Pagani I."/>
            <person name="Ivanova N."/>
            <person name="Mikhailova N."/>
            <person name="Pati A."/>
            <person name="Palaniappan K."/>
            <person name="Land M."/>
            <person name="Pan C."/>
            <person name="Rohde M."/>
            <person name="Pukall R."/>
            <person name="Goker M."/>
            <person name="Detter J.C."/>
            <person name="Woyke T."/>
            <person name="Bristow J."/>
            <person name="Eisen J.A."/>
            <person name="Markowitz V."/>
            <person name="Hugenholtz P."/>
            <person name="Kyrpides N.C."/>
            <person name="Klenk H.P."/>
            <person name="Mavromatis K."/>
        </authorList>
    </citation>
    <scope>NUCLEOTIDE SEQUENCE [LARGE SCALE GENOMIC DNA]</scope>
    <source>
        <strain evidence="2">ATCC 700253 / DSM 10332 / NAL</strain>
    </source>
</reference>
<dbReference type="PATRIC" id="fig|679936.5.peg.1252"/>
<dbReference type="HOGENOM" id="CLU_2572564_0_0_9"/>
<reference evidence="2" key="1">
    <citation type="submission" date="2011-12" db="EMBL/GenBank/DDBJ databases">
        <title>The complete genome of chromosome of Sulfobacillus acidophilus DSM 10332.</title>
        <authorList>
            <person name="Lucas S."/>
            <person name="Han J."/>
            <person name="Lapidus A."/>
            <person name="Bruce D."/>
            <person name="Goodwin L."/>
            <person name="Pitluck S."/>
            <person name="Peters L."/>
            <person name="Kyrpides N."/>
            <person name="Mavromatis K."/>
            <person name="Ivanova N."/>
            <person name="Mikhailova N."/>
            <person name="Chertkov O."/>
            <person name="Saunders E."/>
            <person name="Detter J.C."/>
            <person name="Tapia R."/>
            <person name="Han C."/>
            <person name="Land M."/>
            <person name="Hauser L."/>
            <person name="Markowitz V."/>
            <person name="Cheng J.-F."/>
            <person name="Hugenholtz P."/>
            <person name="Woyke T."/>
            <person name="Wu D."/>
            <person name="Pukall R."/>
            <person name="Gehrich-Schroeter G."/>
            <person name="Schneider S."/>
            <person name="Klenk H.-P."/>
            <person name="Eisen J.A."/>
        </authorList>
    </citation>
    <scope>NUCLEOTIDE SEQUENCE [LARGE SCALE GENOMIC DNA]</scope>
    <source>
        <strain evidence="2">ATCC 700253 / DSM 10332 / NAL</strain>
    </source>
</reference>